<dbReference type="FunCoup" id="D3BHX5">
    <property type="interactions" value="263"/>
</dbReference>
<dbReference type="Proteomes" id="UP000001396">
    <property type="component" value="Unassembled WGS sequence"/>
</dbReference>
<keyword evidence="3" id="KW-1185">Reference proteome</keyword>
<dbReference type="InParanoid" id="D3BHX5"/>
<keyword evidence="1" id="KW-0732">Signal</keyword>
<sequence>MRTSTTILSVFFVAALLLACCSAEGPWILGPGQSQSGINTWVWPRMTTVGVKNANNTEGRIRMQAGLSPEEEDDVAPMSATTYERDFGAFPLTVTNIGFTELTVYTA</sequence>
<dbReference type="RefSeq" id="XP_020430999.1">
    <property type="nucleotide sequence ID" value="XM_020579160.1"/>
</dbReference>
<dbReference type="GeneID" id="31363823"/>
<comment type="caution">
    <text evidence="2">The sequence shown here is derived from an EMBL/GenBank/DDBJ whole genome shotgun (WGS) entry which is preliminary data.</text>
</comment>
<accession>D3BHX5</accession>
<dbReference type="PROSITE" id="PS51257">
    <property type="entry name" value="PROKAR_LIPOPROTEIN"/>
    <property type="match status" value="1"/>
</dbReference>
<evidence type="ECO:0000256" key="1">
    <source>
        <dbReference type="SAM" id="SignalP"/>
    </source>
</evidence>
<dbReference type="AlphaFoldDB" id="D3BHX5"/>
<proteinExistence type="predicted"/>
<protein>
    <submittedName>
        <fullName evidence="2">Uncharacterized protein</fullName>
    </submittedName>
</protein>
<evidence type="ECO:0000313" key="2">
    <source>
        <dbReference type="EMBL" id="EFA78875.1"/>
    </source>
</evidence>
<evidence type="ECO:0000313" key="3">
    <source>
        <dbReference type="Proteomes" id="UP000001396"/>
    </source>
</evidence>
<organism evidence="2 3">
    <name type="scientific">Heterostelium pallidum (strain ATCC 26659 / Pp 5 / PN500)</name>
    <name type="common">Cellular slime mold</name>
    <name type="synonym">Polysphondylium pallidum</name>
    <dbReference type="NCBI Taxonomy" id="670386"/>
    <lineage>
        <taxon>Eukaryota</taxon>
        <taxon>Amoebozoa</taxon>
        <taxon>Evosea</taxon>
        <taxon>Eumycetozoa</taxon>
        <taxon>Dictyostelia</taxon>
        <taxon>Acytosteliales</taxon>
        <taxon>Acytosteliaceae</taxon>
        <taxon>Heterostelium</taxon>
    </lineage>
</organism>
<reference evidence="2 3" key="1">
    <citation type="journal article" date="2011" name="Genome Res.">
        <title>Phylogeny-wide analysis of social amoeba genomes highlights ancient origins for complex intercellular communication.</title>
        <authorList>
            <person name="Heidel A.J."/>
            <person name="Lawal H.M."/>
            <person name="Felder M."/>
            <person name="Schilde C."/>
            <person name="Helps N.R."/>
            <person name="Tunggal B."/>
            <person name="Rivero F."/>
            <person name="John U."/>
            <person name="Schleicher M."/>
            <person name="Eichinger L."/>
            <person name="Platzer M."/>
            <person name="Noegel A.A."/>
            <person name="Schaap P."/>
            <person name="Gloeckner G."/>
        </authorList>
    </citation>
    <scope>NUCLEOTIDE SEQUENCE [LARGE SCALE GENOMIC DNA]</scope>
    <source>
        <strain evidence="3">ATCC 26659 / Pp 5 / PN500</strain>
    </source>
</reference>
<name>D3BHX5_HETP5</name>
<gene>
    <name evidence="2" type="ORF">PPL_08343</name>
</gene>
<feature type="signal peptide" evidence="1">
    <location>
        <begin position="1"/>
        <end position="23"/>
    </location>
</feature>
<dbReference type="EMBL" id="ADBJ01000037">
    <property type="protein sequence ID" value="EFA78875.1"/>
    <property type="molecule type" value="Genomic_DNA"/>
</dbReference>
<dbReference type="OMA" id="QSGINTW"/>
<feature type="chain" id="PRO_5003042482" evidence="1">
    <location>
        <begin position="24"/>
        <end position="107"/>
    </location>
</feature>